<protein>
    <recommendedName>
        <fullName evidence="3">Transcriptional regulator</fullName>
    </recommendedName>
</protein>
<sequence>MLRQKKEFGKENKVKVANYFGVTVEYLFYERYMNETA</sequence>
<proteinExistence type="predicted"/>
<accession>A0ABR5ASF1</accession>
<evidence type="ECO:0000313" key="1">
    <source>
        <dbReference type="EMBL" id="KIL77103.1"/>
    </source>
</evidence>
<dbReference type="Proteomes" id="UP000031982">
    <property type="component" value="Unassembled WGS sequence"/>
</dbReference>
<name>A0ABR5ASF1_BACBA</name>
<gene>
    <name evidence="1" type="ORF">SD77_1855</name>
</gene>
<evidence type="ECO:0008006" key="3">
    <source>
        <dbReference type="Google" id="ProtNLM"/>
    </source>
</evidence>
<reference evidence="1 2" key="1">
    <citation type="submission" date="2015-01" db="EMBL/GenBank/DDBJ databases">
        <title>Genome Assembly of Bacillus badius MTCC 1458.</title>
        <authorList>
            <person name="Verma A."/>
            <person name="Khatri I."/>
            <person name="Mual P."/>
            <person name="Subramanian S."/>
            <person name="Krishnamurthi S."/>
        </authorList>
    </citation>
    <scope>NUCLEOTIDE SEQUENCE [LARGE SCALE GENOMIC DNA]</scope>
    <source>
        <strain evidence="1 2">MTCC 1458</strain>
    </source>
</reference>
<organism evidence="1 2">
    <name type="scientific">Bacillus badius</name>
    <dbReference type="NCBI Taxonomy" id="1455"/>
    <lineage>
        <taxon>Bacteria</taxon>
        <taxon>Bacillati</taxon>
        <taxon>Bacillota</taxon>
        <taxon>Bacilli</taxon>
        <taxon>Bacillales</taxon>
        <taxon>Bacillaceae</taxon>
        <taxon>Pseudobacillus</taxon>
    </lineage>
</organism>
<keyword evidence="2" id="KW-1185">Reference proteome</keyword>
<dbReference type="EMBL" id="JXLP01000018">
    <property type="protein sequence ID" value="KIL77103.1"/>
    <property type="molecule type" value="Genomic_DNA"/>
</dbReference>
<comment type="caution">
    <text evidence="1">The sequence shown here is derived from an EMBL/GenBank/DDBJ whole genome shotgun (WGS) entry which is preliminary data.</text>
</comment>
<evidence type="ECO:0000313" key="2">
    <source>
        <dbReference type="Proteomes" id="UP000031982"/>
    </source>
</evidence>